<dbReference type="EMBL" id="KL197719">
    <property type="protein sequence ID" value="KDQ57811.1"/>
    <property type="molecule type" value="Genomic_DNA"/>
</dbReference>
<accession>A0A067Q5E4</accession>
<dbReference type="AlphaFoldDB" id="A0A067Q5E4"/>
<evidence type="ECO:0000313" key="3">
    <source>
        <dbReference type="Proteomes" id="UP000027265"/>
    </source>
</evidence>
<dbReference type="STRING" id="933084.A0A067Q5E4"/>
<name>A0A067Q5E4_9AGAM</name>
<reference evidence="3" key="1">
    <citation type="journal article" date="2014" name="Proc. Natl. Acad. Sci. U.S.A.">
        <title>Extensive sampling of basidiomycete genomes demonstrates inadequacy of the white-rot/brown-rot paradigm for wood decay fungi.</title>
        <authorList>
            <person name="Riley R."/>
            <person name="Salamov A.A."/>
            <person name="Brown D.W."/>
            <person name="Nagy L.G."/>
            <person name="Floudas D."/>
            <person name="Held B.W."/>
            <person name="Levasseur A."/>
            <person name="Lombard V."/>
            <person name="Morin E."/>
            <person name="Otillar R."/>
            <person name="Lindquist E.A."/>
            <person name="Sun H."/>
            <person name="LaButti K.M."/>
            <person name="Schmutz J."/>
            <person name="Jabbour D."/>
            <person name="Luo H."/>
            <person name="Baker S.E."/>
            <person name="Pisabarro A.G."/>
            <person name="Walton J.D."/>
            <person name="Blanchette R.A."/>
            <person name="Henrissat B."/>
            <person name="Martin F."/>
            <person name="Cullen D."/>
            <person name="Hibbett D.S."/>
            <person name="Grigoriev I.V."/>
        </authorList>
    </citation>
    <scope>NUCLEOTIDE SEQUENCE [LARGE SCALE GENOMIC DNA]</scope>
    <source>
        <strain evidence="3">MUCL 33604</strain>
    </source>
</reference>
<dbReference type="InParanoid" id="A0A067Q5E4"/>
<feature type="region of interest" description="Disordered" evidence="1">
    <location>
        <begin position="143"/>
        <end position="162"/>
    </location>
</feature>
<feature type="region of interest" description="Disordered" evidence="1">
    <location>
        <begin position="40"/>
        <end position="70"/>
    </location>
</feature>
<feature type="compositionally biased region" description="Polar residues" evidence="1">
    <location>
        <begin position="44"/>
        <end position="56"/>
    </location>
</feature>
<proteinExistence type="predicted"/>
<keyword evidence="3" id="KW-1185">Reference proteome</keyword>
<sequence>MKLLYPASNQIPRLNTSAKALKIARHSRCTQCSSCSGLRPPPGTTVSLDQTENESSFGGLAQYGSDDDDGSSNYIESCACGHDVKTHGADLDTIDEQEFVRKARVAVRADEYLEDDGKLLDFEYTNETINGLRNQMVLFDSGGRSPPLDDLGMHTPRSPHRH</sequence>
<evidence type="ECO:0000313" key="2">
    <source>
        <dbReference type="EMBL" id="KDQ57811.1"/>
    </source>
</evidence>
<protein>
    <submittedName>
        <fullName evidence="2">Uncharacterized protein</fullName>
    </submittedName>
</protein>
<dbReference type="OrthoDB" id="128536at2759"/>
<organism evidence="2 3">
    <name type="scientific">Jaapia argillacea MUCL 33604</name>
    <dbReference type="NCBI Taxonomy" id="933084"/>
    <lineage>
        <taxon>Eukaryota</taxon>
        <taxon>Fungi</taxon>
        <taxon>Dikarya</taxon>
        <taxon>Basidiomycota</taxon>
        <taxon>Agaricomycotina</taxon>
        <taxon>Agaricomycetes</taxon>
        <taxon>Agaricomycetidae</taxon>
        <taxon>Jaapiales</taxon>
        <taxon>Jaapiaceae</taxon>
        <taxon>Jaapia</taxon>
    </lineage>
</organism>
<gene>
    <name evidence="2" type="ORF">JAAARDRAFT_130030</name>
</gene>
<evidence type="ECO:0000256" key="1">
    <source>
        <dbReference type="SAM" id="MobiDB-lite"/>
    </source>
</evidence>
<dbReference type="HOGENOM" id="CLU_098162_1_0_1"/>
<dbReference type="Proteomes" id="UP000027265">
    <property type="component" value="Unassembled WGS sequence"/>
</dbReference>